<dbReference type="Gene3D" id="1.10.260.40">
    <property type="entry name" value="lambda repressor-like DNA-binding domains"/>
    <property type="match status" value="1"/>
</dbReference>
<feature type="domain" description="HTH lacI-type" evidence="4">
    <location>
        <begin position="2"/>
        <end position="47"/>
    </location>
</feature>
<gene>
    <name evidence="5" type="ORF">SAMN05444126_10375</name>
</gene>
<evidence type="ECO:0000256" key="2">
    <source>
        <dbReference type="ARBA" id="ARBA00023125"/>
    </source>
</evidence>
<accession>A0A1H9QMA5</accession>
<dbReference type="Proteomes" id="UP000199318">
    <property type="component" value="Unassembled WGS sequence"/>
</dbReference>
<keyword evidence="3" id="KW-0804">Transcription</keyword>
<protein>
    <submittedName>
        <fullName evidence="5">LacI family transcriptional regulator</fullName>
    </submittedName>
</protein>
<dbReference type="Pfam" id="PF13377">
    <property type="entry name" value="Peripla_BP_3"/>
    <property type="match status" value="1"/>
</dbReference>
<evidence type="ECO:0000313" key="6">
    <source>
        <dbReference type="Proteomes" id="UP000199318"/>
    </source>
</evidence>
<dbReference type="Pfam" id="PF00356">
    <property type="entry name" value="LacI"/>
    <property type="match status" value="1"/>
</dbReference>
<dbReference type="InterPro" id="IPR000843">
    <property type="entry name" value="HTH_LacI"/>
</dbReference>
<dbReference type="InterPro" id="IPR028082">
    <property type="entry name" value="Peripla_BP_I"/>
</dbReference>
<dbReference type="STRING" id="1464123.SAMN05444126_10375"/>
<evidence type="ECO:0000256" key="1">
    <source>
        <dbReference type="ARBA" id="ARBA00023015"/>
    </source>
</evidence>
<evidence type="ECO:0000313" key="5">
    <source>
        <dbReference type="EMBL" id="SER61602.1"/>
    </source>
</evidence>
<dbReference type="SUPFAM" id="SSF53822">
    <property type="entry name" value="Periplasmic binding protein-like I"/>
    <property type="match status" value="1"/>
</dbReference>
<dbReference type="RefSeq" id="WP_093071944.1">
    <property type="nucleotide sequence ID" value="NZ_FOGV01000003.1"/>
</dbReference>
<dbReference type="GO" id="GO:0003700">
    <property type="term" value="F:DNA-binding transcription factor activity"/>
    <property type="evidence" value="ECO:0007669"/>
    <property type="project" value="TreeGrafter"/>
</dbReference>
<comment type="caution">
    <text evidence="5">The sequence shown here is derived from an EMBL/GenBank/DDBJ whole genome shotgun (WGS) entry which is preliminary data.</text>
</comment>
<dbReference type="EMBL" id="FOGV01000003">
    <property type="protein sequence ID" value="SER61602.1"/>
    <property type="molecule type" value="Genomic_DNA"/>
</dbReference>
<dbReference type="CDD" id="cd01392">
    <property type="entry name" value="HTH_LacI"/>
    <property type="match status" value="1"/>
</dbReference>
<dbReference type="AlphaFoldDB" id="A0A1H9QMA5"/>
<dbReference type="SMART" id="SM00354">
    <property type="entry name" value="HTH_LACI"/>
    <property type="match status" value="1"/>
</dbReference>
<reference evidence="6" key="1">
    <citation type="submission" date="2016-10" db="EMBL/GenBank/DDBJ databases">
        <authorList>
            <person name="de Groot N.N."/>
        </authorList>
    </citation>
    <scope>NUCLEOTIDE SEQUENCE [LARGE SCALE GENOMIC DNA]</scope>
    <source>
        <strain evidence="6">10nlg</strain>
    </source>
</reference>
<dbReference type="PROSITE" id="PS50932">
    <property type="entry name" value="HTH_LACI_2"/>
    <property type="match status" value="1"/>
</dbReference>
<keyword evidence="6" id="KW-1185">Reference proteome</keyword>
<keyword evidence="1" id="KW-0805">Transcription regulation</keyword>
<dbReference type="InterPro" id="IPR046335">
    <property type="entry name" value="LacI/GalR-like_sensor"/>
</dbReference>
<dbReference type="PROSITE" id="PS00356">
    <property type="entry name" value="HTH_LACI_1"/>
    <property type="match status" value="1"/>
</dbReference>
<dbReference type="PANTHER" id="PTHR30146:SF149">
    <property type="entry name" value="HTH-TYPE TRANSCRIPTIONAL REGULATOR EBGR"/>
    <property type="match status" value="1"/>
</dbReference>
<dbReference type="Gene3D" id="3.40.50.2300">
    <property type="match status" value="2"/>
</dbReference>
<evidence type="ECO:0000259" key="4">
    <source>
        <dbReference type="PROSITE" id="PS50932"/>
    </source>
</evidence>
<name>A0A1H9QMA5_9BACI</name>
<evidence type="ECO:0000256" key="3">
    <source>
        <dbReference type="ARBA" id="ARBA00023163"/>
    </source>
</evidence>
<dbReference type="PANTHER" id="PTHR30146">
    <property type="entry name" value="LACI-RELATED TRANSCRIPTIONAL REPRESSOR"/>
    <property type="match status" value="1"/>
</dbReference>
<sequence length="353" mass="38853">MAGLKDVAAMARVSVSTVSRILNEDPSLSVTEDTKERVRLAAETLNYAKKPSTTAAHPHKKLTLSLIMFCSKDHEYEDEYFMSIRRGIETECRLSRVAIASVIRGGEVTARLKEVKNIDGVIVVGHVSPSIIDQISAIQPLIIFVDESPNSAVFDSVTSNFFYATVELIDHFLAQGHQTIGFIGGDEYVHSPTPDRDMNVIANAEKLRFVHYKQKLESLGLYDEKYVAIGEWSSNAGYQLMKSMIAKGDLPTAMIIASDPLALGAIRALHESALTVPGDMAVASYNDIELAEYFSPSLTSAKIHSDQMGKSAVKLFKERCEGREIPAKVIHPCRIQYRESSVMTPSAKQTAVQ</sequence>
<dbReference type="GO" id="GO:0000976">
    <property type="term" value="F:transcription cis-regulatory region binding"/>
    <property type="evidence" value="ECO:0007669"/>
    <property type="project" value="TreeGrafter"/>
</dbReference>
<dbReference type="OrthoDB" id="43195at2"/>
<keyword evidence="2" id="KW-0238">DNA-binding</keyword>
<dbReference type="SUPFAM" id="SSF47413">
    <property type="entry name" value="lambda repressor-like DNA-binding domains"/>
    <property type="match status" value="1"/>
</dbReference>
<organism evidence="5 6">
    <name type="scientific">Salisediminibacterium halotolerans</name>
    <dbReference type="NCBI Taxonomy" id="517425"/>
    <lineage>
        <taxon>Bacteria</taxon>
        <taxon>Bacillati</taxon>
        <taxon>Bacillota</taxon>
        <taxon>Bacilli</taxon>
        <taxon>Bacillales</taxon>
        <taxon>Bacillaceae</taxon>
        <taxon>Salisediminibacterium</taxon>
    </lineage>
</organism>
<proteinExistence type="predicted"/>
<dbReference type="InterPro" id="IPR010982">
    <property type="entry name" value="Lambda_DNA-bd_dom_sf"/>
</dbReference>
<dbReference type="CDD" id="cd01544">
    <property type="entry name" value="PBP1_GalR"/>
    <property type="match status" value="1"/>
</dbReference>